<proteinExistence type="predicted"/>
<dbReference type="Proteomes" id="UP000553706">
    <property type="component" value="Unassembled WGS sequence"/>
</dbReference>
<dbReference type="AlphaFoldDB" id="A0A840VA02"/>
<protein>
    <recommendedName>
        <fullName evidence="3">Outer membrane protein</fullName>
    </recommendedName>
</protein>
<dbReference type="InterPro" id="IPR037107">
    <property type="entry name" value="Put_OMP_sf"/>
</dbReference>
<sequence>MPDFLADFGHALLGEGTQRISVGVVQQLYTPNDTKLTNPNPNDEPYAGYLAATVSLIQDTPNTRTVLGMSAGVIGRDAGGEIVQNGFHSVISQNGTHGWAYQLPSEPAIDFSAARIWRVPVTHLSNGMEADMLPQISAMGGLTEDYVQPALGFRFGQGLDADFGPSLLATAPSGADAFNQTQPVVWYVFGSAAAKVVGHDEILQGADFQSSRGVDPYRVVGTFEAGATVIWRGVRFTYTQVFQTNRFYHQEGTIHGYGSFSLGFTF</sequence>
<reference evidence="1 2" key="1">
    <citation type="submission" date="2020-08" db="EMBL/GenBank/DDBJ databases">
        <title>Genomic Encyclopedia of Type Strains, Phase IV (KMG-IV): sequencing the most valuable type-strain genomes for metagenomic binning, comparative biology and taxonomic classification.</title>
        <authorList>
            <person name="Goeker M."/>
        </authorList>
    </citation>
    <scope>NUCLEOTIDE SEQUENCE [LARGE SCALE GENOMIC DNA]</scope>
    <source>
        <strain evidence="1 2">DSM 27026</strain>
    </source>
</reference>
<evidence type="ECO:0000313" key="2">
    <source>
        <dbReference type="Proteomes" id="UP000553706"/>
    </source>
</evidence>
<keyword evidence="2" id="KW-1185">Reference proteome</keyword>
<name>A0A840VA02_9PROT</name>
<dbReference type="Pfam" id="PF09982">
    <property type="entry name" value="LpxR"/>
    <property type="match status" value="1"/>
</dbReference>
<evidence type="ECO:0000313" key="1">
    <source>
        <dbReference type="EMBL" id="MBB5372556.1"/>
    </source>
</evidence>
<evidence type="ECO:0008006" key="3">
    <source>
        <dbReference type="Google" id="ProtNLM"/>
    </source>
</evidence>
<organism evidence="1 2">
    <name type="scientific">Acidocella aromatica</name>
    <dbReference type="NCBI Taxonomy" id="1303579"/>
    <lineage>
        <taxon>Bacteria</taxon>
        <taxon>Pseudomonadati</taxon>
        <taxon>Pseudomonadota</taxon>
        <taxon>Alphaproteobacteria</taxon>
        <taxon>Acetobacterales</taxon>
        <taxon>Acidocellaceae</taxon>
        <taxon>Acidocella</taxon>
    </lineage>
</organism>
<dbReference type="InterPro" id="IPR018707">
    <property type="entry name" value="LpxR"/>
</dbReference>
<gene>
    <name evidence="1" type="ORF">HNP71_000794</name>
</gene>
<comment type="caution">
    <text evidence="1">The sequence shown here is derived from an EMBL/GenBank/DDBJ whole genome shotgun (WGS) entry which is preliminary data.</text>
</comment>
<dbReference type="Gene3D" id="2.40.128.140">
    <property type="entry name" value="Outer membrane protein"/>
    <property type="match status" value="1"/>
</dbReference>
<dbReference type="EMBL" id="JACHFJ010000002">
    <property type="protein sequence ID" value="MBB5372556.1"/>
    <property type="molecule type" value="Genomic_DNA"/>
</dbReference>
<accession>A0A840VA02</accession>